<gene>
    <name evidence="9" type="ORF">PQ455_08270</name>
</gene>
<dbReference type="Pfam" id="PF00528">
    <property type="entry name" value="BPD_transp_1"/>
    <property type="match status" value="1"/>
</dbReference>
<proteinExistence type="inferred from homology"/>
<evidence type="ECO:0000256" key="6">
    <source>
        <dbReference type="ARBA" id="ARBA00023136"/>
    </source>
</evidence>
<dbReference type="Gene3D" id="1.10.3720.10">
    <property type="entry name" value="MetI-like"/>
    <property type="match status" value="1"/>
</dbReference>
<reference evidence="9 10" key="1">
    <citation type="submission" date="2023-02" db="EMBL/GenBank/DDBJ databases">
        <title>Genome sequence of Sphingomonas naphthae.</title>
        <authorList>
            <person name="Kim S."/>
            <person name="Heo J."/>
            <person name="Kwon S.-W."/>
        </authorList>
    </citation>
    <scope>NUCLEOTIDE SEQUENCE [LARGE SCALE GENOMIC DNA]</scope>
    <source>
        <strain evidence="9 10">KACC 18716</strain>
    </source>
</reference>
<feature type="transmembrane region" description="Helical" evidence="7">
    <location>
        <begin position="59"/>
        <end position="89"/>
    </location>
</feature>
<evidence type="ECO:0000256" key="3">
    <source>
        <dbReference type="ARBA" id="ARBA00022475"/>
    </source>
</evidence>
<evidence type="ECO:0000256" key="7">
    <source>
        <dbReference type="RuleBase" id="RU363032"/>
    </source>
</evidence>
<dbReference type="PANTHER" id="PTHR43386:SF25">
    <property type="entry name" value="PEPTIDE ABC TRANSPORTER PERMEASE PROTEIN"/>
    <property type="match status" value="1"/>
</dbReference>
<organism evidence="9 10">
    <name type="scientific">Sphingomonas naphthae</name>
    <dbReference type="NCBI Taxonomy" id="1813468"/>
    <lineage>
        <taxon>Bacteria</taxon>
        <taxon>Pseudomonadati</taxon>
        <taxon>Pseudomonadota</taxon>
        <taxon>Alphaproteobacteria</taxon>
        <taxon>Sphingomonadales</taxon>
        <taxon>Sphingomonadaceae</taxon>
        <taxon>Sphingomonas</taxon>
    </lineage>
</organism>
<comment type="similarity">
    <text evidence="7">Belongs to the binding-protein-dependent transport system permease family.</text>
</comment>
<dbReference type="Proteomes" id="UP001220395">
    <property type="component" value="Chromosome"/>
</dbReference>
<sequence length="270" mass="27993">MRGRPLTLMLGMALTGLFVAAALLAAVWTPHDVTAIDVAVRLRPPDAAHWLGTDQLGRDLLSMILAGATVSLAVASASVAAALAIGIPLGLTAAARPGWIDELVMRSGDLIFAFPSLLLAILLTAVIGPGATSATLAIALFNIPVFARLARGEGRRLASRDFIAAARLAGKGRARIAIEHVLPNILLSIIVQATIQIALALIVEAGLSYVGLGTQPPQPSWGRMLADAQTLMGIAPRLAIVPGGAILLAVFGITLTGDGLGQRQRRRQGR</sequence>
<dbReference type="SUPFAM" id="SSF161098">
    <property type="entry name" value="MetI-like"/>
    <property type="match status" value="1"/>
</dbReference>
<dbReference type="PROSITE" id="PS50928">
    <property type="entry name" value="ABC_TM1"/>
    <property type="match status" value="1"/>
</dbReference>
<feature type="domain" description="ABC transmembrane type-1" evidence="8">
    <location>
        <begin position="68"/>
        <end position="257"/>
    </location>
</feature>
<evidence type="ECO:0000313" key="10">
    <source>
        <dbReference type="Proteomes" id="UP001220395"/>
    </source>
</evidence>
<dbReference type="EMBL" id="CP117411">
    <property type="protein sequence ID" value="WCT75200.1"/>
    <property type="molecule type" value="Genomic_DNA"/>
</dbReference>
<dbReference type="RefSeq" id="WP_273690841.1">
    <property type="nucleotide sequence ID" value="NZ_CP117411.1"/>
</dbReference>
<comment type="subcellular location">
    <subcellularLocation>
        <location evidence="1 7">Cell membrane</location>
        <topology evidence="1 7">Multi-pass membrane protein</topology>
    </subcellularLocation>
</comment>
<evidence type="ECO:0000256" key="2">
    <source>
        <dbReference type="ARBA" id="ARBA00022448"/>
    </source>
</evidence>
<evidence type="ECO:0000259" key="8">
    <source>
        <dbReference type="PROSITE" id="PS50928"/>
    </source>
</evidence>
<name>A0ABY7TPQ2_9SPHN</name>
<evidence type="ECO:0000313" key="9">
    <source>
        <dbReference type="EMBL" id="WCT75200.1"/>
    </source>
</evidence>
<evidence type="ECO:0000256" key="1">
    <source>
        <dbReference type="ARBA" id="ARBA00004651"/>
    </source>
</evidence>
<accession>A0ABY7TPQ2</accession>
<keyword evidence="2 7" id="KW-0813">Transport</keyword>
<feature type="transmembrane region" description="Helical" evidence="7">
    <location>
        <begin position="133"/>
        <end position="150"/>
    </location>
</feature>
<keyword evidence="10" id="KW-1185">Reference proteome</keyword>
<keyword evidence="3" id="KW-1003">Cell membrane</keyword>
<dbReference type="PANTHER" id="PTHR43386">
    <property type="entry name" value="OLIGOPEPTIDE TRANSPORT SYSTEM PERMEASE PROTEIN APPC"/>
    <property type="match status" value="1"/>
</dbReference>
<keyword evidence="6 7" id="KW-0472">Membrane</keyword>
<keyword evidence="5 7" id="KW-1133">Transmembrane helix</keyword>
<dbReference type="InterPro" id="IPR000515">
    <property type="entry name" value="MetI-like"/>
</dbReference>
<dbReference type="InterPro" id="IPR035906">
    <property type="entry name" value="MetI-like_sf"/>
</dbReference>
<protein>
    <submittedName>
        <fullName evidence="9">ABC transporter permease</fullName>
    </submittedName>
</protein>
<evidence type="ECO:0000256" key="4">
    <source>
        <dbReference type="ARBA" id="ARBA00022692"/>
    </source>
</evidence>
<dbReference type="CDD" id="cd06261">
    <property type="entry name" value="TM_PBP2"/>
    <property type="match status" value="1"/>
</dbReference>
<feature type="transmembrane region" description="Helical" evidence="7">
    <location>
        <begin position="239"/>
        <end position="260"/>
    </location>
</feature>
<dbReference type="InterPro" id="IPR050366">
    <property type="entry name" value="BP-dependent_transpt_permease"/>
</dbReference>
<keyword evidence="4 7" id="KW-0812">Transmembrane</keyword>
<evidence type="ECO:0000256" key="5">
    <source>
        <dbReference type="ARBA" id="ARBA00022989"/>
    </source>
</evidence>
<feature type="transmembrane region" description="Helical" evidence="7">
    <location>
        <begin position="110"/>
        <end position="127"/>
    </location>
</feature>
<feature type="transmembrane region" description="Helical" evidence="7">
    <location>
        <begin position="181"/>
        <end position="203"/>
    </location>
</feature>